<dbReference type="GO" id="GO:0031640">
    <property type="term" value="P:killing of cells of another organism"/>
    <property type="evidence" value="ECO:0007669"/>
    <property type="project" value="UniProtKB-KW"/>
</dbReference>
<gene>
    <name evidence="7" type="primary">Vigan.06G033300</name>
    <name evidence="7" type="ORF">VIGAN_06033300</name>
</gene>
<evidence type="ECO:0000256" key="6">
    <source>
        <dbReference type="SAM" id="SignalP"/>
    </source>
</evidence>
<evidence type="ECO:0000313" key="7">
    <source>
        <dbReference type="EMBL" id="BAT89386.1"/>
    </source>
</evidence>
<protein>
    <recommendedName>
        <fullName evidence="9">Knottin scorpion toxin-like domain-containing protein</fullName>
    </recommendedName>
</protein>
<keyword evidence="5" id="KW-1015">Disulfide bond</keyword>
<comment type="similarity">
    <text evidence="1">Belongs to the DEFL family.</text>
</comment>
<dbReference type="Pfam" id="PF07333">
    <property type="entry name" value="SLR1-BP"/>
    <property type="match status" value="1"/>
</dbReference>
<dbReference type="PANTHER" id="PTHR33830">
    <property type="entry name" value="DEFENSIN-LIKE PROTEIN 184-RELATED"/>
    <property type="match status" value="1"/>
</dbReference>
<keyword evidence="3" id="KW-0295">Fungicide</keyword>
<evidence type="ECO:0000256" key="5">
    <source>
        <dbReference type="ARBA" id="ARBA00023157"/>
    </source>
</evidence>
<evidence type="ECO:0000256" key="1">
    <source>
        <dbReference type="ARBA" id="ARBA00006722"/>
    </source>
</evidence>
<keyword evidence="6" id="KW-0732">Signal</keyword>
<evidence type="ECO:0008006" key="9">
    <source>
        <dbReference type="Google" id="ProtNLM"/>
    </source>
</evidence>
<keyword evidence="2" id="KW-0929">Antimicrobial</keyword>
<feature type="chain" id="PRO_5006617963" description="Knottin scorpion toxin-like domain-containing protein" evidence="6">
    <location>
        <begin position="25"/>
        <end position="75"/>
    </location>
</feature>
<name>A0A0S3S9A7_PHAAN</name>
<sequence length="75" mass="8395">MAKISFMLIFTLTLIISAISRTSGAMPGKKCTRILNPYACMYSCNGDCQDQYHGIGYCVEYPQNYKCVCVYDCPS</sequence>
<dbReference type="Proteomes" id="UP000291084">
    <property type="component" value="Chromosome 6"/>
</dbReference>
<dbReference type="PANTHER" id="PTHR33830:SF21">
    <property type="entry name" value="DEFENSIN-LIKE PROTEIN 165-RELATED"/>
    <property type="match status" value="1"/>
</dbReference>
<feature type="signal peptide" evidence="6">
    <location>
        <begin position="1"/>
        <end position="24"/>
    </location>
</feature>
<proteinExistence type="inferred from homology"/>
<evidence type="ECO:0000256" key="2">
    <source>
        <dbReference type="ARBA" id="ARBA00022529"/>
    </source>
</evidence>
<evidence type="ECO:0000256" key="4">
    <source>
        <dbReference type="ARBA" id="ARBA00022821"/>
    </source>
</evidence>
<keyword evidence="8" id="KW-1185">Reference proteome</keyword>
<dbReference type="AlphaFoldDB" id="A0A0S3S9A7"/>
<evidence type="ECO:0000256" key="3">
    <source>
        <dbReference type="ARBA" id="ARBA00022577"/>
    </source>
</evidence>
<accession>A0A0S3S9A7</accession>
<organism evidence="7 8">
    <name type="scientific">Vigna angularis var. angularis</name>
    <dbReference type="NCBI Taxonomy" id="157739"/>
    <lineage>
        <taxon>Eukaryota</taxon>
        <taxon>Viridiplantae</taxon>
        <taxon>Streptophyta</taxon>
        <taxon>Embryophyta</taxon>
        <taxon>Tracheophyta</taxon>
        <taxon>Spermatophyta</taxon>
        <taxon>Magnoliopsida</taxon>
        <taxon>eudicotyledons</taxon>
        <taxon>Gunneridae</taxon>
        <taxon>Pentapetalae</taxon>
        <taxon>rosids</taxon>
        <taxon>fabids</taxon>
        <taxon>Fabales</taxon>
        <taxon>Fabaceae</taxon>
        <taxon>Papilionoideae</taxon>
        <taxon>50 kb inversion clade</taxon>
        <taxon>NPAAA clade</taxon>
        <taxon>indigoferoid/millettioid clade</taxon>
        <taxon>Phaseoleae</taxon>
        <taxon>Vigna</taxon>
    </lineage>
</organism>
<dbReference type="InterPro" id="IPR010851">
    <property type="entry name" value="DEFL"/>
</dbReference>
<reference evidence="7 8" key="1">
    <citation type="journal article" date="2015" name="Sci. Rep.">
        <title>The power of single molecule real-time sequencing technology in the de novo assembly of a eukaryotic genome.</title>
        <authorList>
            <person name="Sakai H."/>
            <person name="Naito K."/>
            <person name="Ogiso-Tanaka E."/>
            <person name="Takahashi Y."/>
            <person name="Iseki K."/>
            <person name="Muto C."/>
            <person name="Satou K."/>
            <person name="Teruya K."/>
            <person name="Shiroma A."/>
            <person name="Shimoji M."/>
            <person name="Hirano T."/>
            <person name="Itoh T."/>
            <person name="Kaga A."/>
            <person name="Tomooka N."/>
        </authorList>
    </citation>
    <scope>NUCLEOTIDE SEQUENCE [LARGE SCALE GENOMIC DNA]</scope>
    <source>
        <strain evidence="8">cv. Shumari</strain>
    </source>
</reference>
<dbReference type="GO" id="GO:0050832">
    <property type="term" value="P:defense response to fungus"/>
    <property type="evidence" value="ECO:0007669"/>
    <property type="project" value="UniProtKB-KW"/>
</dbReference>
<evidence type="ECO:0000313" key="8">
    <source>
        <dbReference type="Proteomes" id="UP000291084"/>
    </source>
</evidence>
<dbReference type="OrthoDB" id="10390926at2759"/>
<keyword evidence="4" id="KW-0611">Plant defense</keyword>
<dbReference type="EMBL" id="AP015039">
    <property type="protein sequence ID" value="BAT89386.1"/>
    <property type="molecule type" value="Genomic_DNA"/>
</dbReference>